<name>A0A6I3LPX3_9FLAO</name>
<dbReference type="RefSeq" id="WP_155093379.1">
    <property type="nucleotide sequence ID" value="NZ_CP102754.1"/>
</dbReference>
<proteinExistence type="predicted"/>
<comment type="caution">
    <text evidence="2">The sequence shown here is derived from an EMBL/GenBank/DDBJ whole genome shotgun (WGS) entry which is preliminary data.</text>
</comment>
<evidence type="ECO:0000256" key="1">
    <source>
        <dbReference type="SAM" id="SignalP"/>
    </source>
</evidence>
<feature type="signal peptide" evidence="1">
    <location>
        <begin position="1"/>
        <end position="22"/>
    </location>
</feature>
<dbReference type="Proteomes" id="UP000438760">
    <property type="component" value="Unassembled WGS sequence"/>
</dbReference>
<protein>
    <recommendedName>
        <fullName evidence="4">DUF4402 domain-containing protein</fullName>
    </recommendedName>
</protein>
<keyword evidence="3" id="KW-1185">Reference proteome</keyword>
<dbReference type="OrthoDB" id="1489185at2"/>
<sequence length="168" mass="18596">MNQNCLKIILLLFCNVYYVSHAQVEADKIELVNTGVFSVSPGTIVATEFDFINTSKGKFTNDGDIYFYKDFTNDGIYGMSSIHKTSSAYFVLNDETNAKLIKGKGLSSFYNIVFDSKLDGIAFDLKNNIDIQGLASFKNGIIKVDASKKSEEPLSMGMVSFLPNSKHV</sequence>
<feature type="chain" id="PRO_5026059199" description="DUF4402 domain-containing protein" evidence="1">
    <location>
        <begin position="23"/>
        <end position="168"/>
    </location>
</feature>
<organism evidence="2 3">
    <name type="scientific">Myroides albus</name>
    <dbReference type="NCBI Taxonomy" id="2562892"/>
    <lineage>
        <taxon>Bacteria</taxon>
        <taxon>Pseudomonadati</taxon>
        <taxon>Bacteroidota</taxon>
        <taxon>Flavobacteriia</taxon>
        <taxon>Flavobacteriales</taxon>
        <taxon>Flavobacteriaceae</taxon>
        <taxon>Myroides</taxon>
    </lineage>
</organism>
<keyword evidence="1" id="KW-0732">Signal</keyword>
<gene>
    <name evidence="2" type="ORF">GJV76_14890</name>
</gene>
<evidence type="ECO:0008006" key="4">
    <source>
        <dbReference type="Google" id="ProtNLM"/>
    </source>
</evidence>
<dbReference type="EMBL" id="WMJX01000073">
    <property type="protein sequence ID" value="MTG99390.1"/>
    <property type="molecule type" value="Genomic_DNA"/>
</dbReference>
<evidence type="ECO:0000313" key="3">
    <source>
        <dbReference type="Proteomes" id="UP000438760"/>
    </source>
</evidence>
<reference evidence="2 3" key="1">
    <citation type="submission" date="2019-11" db="EMBL/GenBank/DDBJ databases">
        <title>Genome of Strain BIT-d1.</title>
        <authorList>
            <person name="Yang Y."/>
        </authorList>
    </citation>
    <scope>NUCLEOTIDE SEQUENCE [LARGE SCALE GENOMIC DNA]</scope>
    <source>
        <strain evidence="2 3">BIT-d1</strain>
    </source>
</reference>
<evidence type="ECO:0000313" key="2">
    <source>
        <dbReference type="EMBL" id="MTG99390.1"/>
    </source>
</evidence>
<accession>A0A6I3LPX3</accession>
<dbReference type="AlphaFoldDB" id="A0A6I3LPX3"/>